<accession>A0A1F6M8M5</accession>
<gene>
    <name evidence="1" type="ORF">A3C15_01630</name>
</gene>
<evidence type="ECO:0008006" key="3">
    <source>
        <dbReference type="Google" id="ProtNLM"/>
    </source>
</evidence>
<reference evidence="1 2" key="1">
    <citation type="journal article" date="2016" name="Nat. Commun.">
        <title>Thousands of microbial genomes shed light on interconnected biogeochemical processes in an aquifer system.</title>
        <authorList>
            <person name="Anantharaman K."/>
            <person name="Brown C.T."/>
            <person name="Hug L.A."/>
            <person name="Sharon I."/>
            <person name="Castelle C.J."/>
            <person name="Probst A.J."/>
            <person name="Thomas B.C."/>
            <person name="Singh A."/>
            <person name="Wilkins M.J."/>
            <person name="Karaoz U."/>
            <person name="Brodie E.L."/>
            <person name="Williams K.H."/>
            <person name="Hubbard S.S."/>
            <person name="Banfield J.F."/>
        </authorList>
    </citation>
    <scope>NUCLEOTIDE SEQUENCE [LARGE SCALE GENOMIC DNA]</scope>
</reference>
<dbReference type="InterPro" id="IPR027417">
    <property type="entry name" value="P-loop_NTPase"/>
</dbReference>
<evidence type="ECO:0000313" key="1">
    <source>
        <dbReference type="EMBL" id="OGH67976.1"/>
    </source>
</evidence>
<dbReference type="SUPFAM" id="SSF52540">
    <property type="entry name" value="P-loop containing nucleoside triphosphate hydrolases"/>
    <property type="match status" value="1"/>
</dbReference>
<proteinExistence type="predicted"/>
<protein>
    <recommendedName>
        <fullName evidence="3">Orc1-like AAA ATPase domain-containing protein</fullName>
    </recommendedName>
</protein>
<comment type="caution">
    <text evidence="1">The sequence shown here is derived from an EMBL/GenBank/DDBJ whole genome shotgun (WGS) entry which is preliminary data.</text>
</comment>
<dbReference type="AlphaFoldDB" id="A0A1F6M8M5"/>
<evidence type="ECO:0000313" key="2">
    <source>
        <dbReference type="Proteomes" id="UP000176532"/>
    </source>
</evidence>
<dbReference type="EMBL" id="MFQD01000025">
    <property type="protein sequence ID" value="OGH67976.1"/>
    <property type="molecule type" value="Genomic_DNA"/>
</dbReference>
<name>A0A1F6M8M5_9BACT</name>
<sequence length="406" mass="44959">MAGFRLGQPRSDVQDLDINKFSRVGFNENPFPVTGVNARVTYTGHMSPQVGDINRWLAHVETASTRKADSKLTTRLSPIRPLAIRGSLGVGKTHLLQYLHDGLRDSRTPVLRVTLHERGMGRLLLSSHLLECLPTPPAGSRSATPLLAGVVDNLSNGPVSAVVDGLPDASVLKVPLSMIRQSATGRRLELTGILERWIRRSYTSPMERARVGLAGTLRDEGQAIGAVADLLTLARSADLIDTWYVFIDQLEELWRPNVFPATRRARFLTDVRFLVDKALEGAPIAALLAWNTETNLGNDDKLRDDYRALWQRLGAPVDIPGLKSDDLWPFANAYLASELERADPATRAVQIRFHEVLQLRTSEVLQLLRDDSEALLGSDRFTPRGVLKSWRWVAEAAAVGSQPIRH</sequence>
<organism evidence="1 2">
    <name type="scientific">Candidatus Magasanikbacteria bacterium RIFCSPHIGHO2_02_FULL_50_9b</name>
    <dbReference type="NCBI Taxonomy" id="1798682"/>
    <lineage>
        <taxon>Bacteria</taxon>
        <taxon>Candidatus Magasanikiibacteriota</taxon>
    </lineage>
</organism>
<dbReference type="Proteomes" id="UP000176532">
    <property type="component" value="Unassembled WGS sequence"/>
</dbReference>